<proteinExistence type="inferred from homology"/>
<dbReference type="Pfam" id="PF12850">
    <property type="entry name" value="Metallophos_2"/>
    <property type="match status" value="1"/>
</dbReference>
<sequence length="292" mass="33492">MMPAQSRNNLMLINADTVFHLAIDSFGYLMYQVSGFFLCHIITLATGSDGFMFRYTNLVEFLQIRRIYRDKVNPFIQRKGVVIRLQQHAIVERQPTDITLEIMIFALHIMLRFVPNIVPLSIINKKTMTRIGLLSDTHAFWDDKYLKYFENCDEIWHAGDIGSVEVARKLSAFRPFRAVYGNIDGQDIRRLYPQTNRFTVDGAEVLIKHIGGYPGNYDPSIRGSLLVKPPQLFISGHSHILKVKYDKTLDMLHINPGAAGISGFHKVRTLVRFCIDNGEFKDLEVIELADKL</sequence>
<evidence type="ECO:0000256" key="1">
    <source>
        <dbReference type="ARBA" id="ARBA00008950"/>
    </source>
</evidence>
<organism evidence="3 4">
    <name type="scientific">Phocaeicola vulgatus (strain ATCC 8482 / DSM 1447 / JCM 5826 / CCUG 4940 / NBRC 14291 / NCTC 11154)</name>
    <name type="common">Bacteroides vulgatus</name>
    <dbReference type="NCBI Taxonomy" id="435590"/>
    <lineage>
        <taxon>Bacteria</taxon>
        <taxon>Pseudomonadati</taxon>
        <taxon>Bacteroidota</taxon>
        <taxon>Bacteroidia</taxon>
        <taxon>Bacteroidales</taxon>
        <taxon>Bacteroidaceae</taxon>
        <taxon>Phocaeicola</taxon>
    </lineage>
</organism>
<dbReference type="InterPro" id="IPR024654">
    <property type="entry name" value="Calcineurin-like_PHP_lpxH"/>
</dbReference>
<protein>
    <submittedName>
        <fullName evidence="3">Putative phosphoesterase</fullName>
    </submittedName>
</protein>
<dbReference type="PaxDb" id="435590-BVU_0297"/>
<dbReference type="SUPFAM" id="SSF56300">
    <property type="entry name" value="Metallo-dependent phosphatases"/>
    <property type="match status" value="1"/>
</dbReference>
<evidence type="ECO:0000259" key="2">
    <source>
        <dbReference type="Pfam" id="PF12850"/>
    </source>
</evidence>
<gene>
    <name evidence="3" type="ordered locus">BVU_0297</name>
</gene>
<dbReference type="STRING" id="435590.BVU_0297"/>
<name>A6KX53_PHOV8</name>
<dbReference type="Gene3D" id="3.60.21.10">
    <property type="match status" value="1"/>
</dbReference>
<evidence type="ECO:0000313" key="3">
    <source>
        <dbReference type="EMBL" id="ABR38017.1"/>
    </source>
</evidence>
<dbReference type="HOGENOM" id="CLU_1150081_0_0_10"/>
<reference evidence="3 4" key="1">
    <citation type="journal article" date="2007" name="PLoS Biol.">
        <title>Evolution of symbiotic bacteria in the distal human intestine.</title>
        <authorList>
            <person name="Xu J."/>
            <person name="Mahowald M.A."/>
            <person name="Ley R.E."/>
            <person name="Lozupone C.A."/>
            <person name="Hamady M."/>
            <person name="Martens E.C."/>
            <person name="Henrissat B."/>
            <person name="Coutinho P.M."/>
            <person name="Minx P."/>
            <person name="Latreille P."/>
            <person name="Cordum H."/>
            <person name="Van Brunt A."/>
            <person name="Kim K."/>
            <person name="Fulton R.S."/>
            <person name="Fulton L.A."/>
            <person name="Clifton S.W."/>
            <person name="Wilson R.K."/>
            <person name="Knight R.D."/>
            <person name="Gordon J.I."/>
        </authorList>
    </citation>
    <scope>NUCLEOTIDE SEQUENCE [LARGE SCALE GENOMIC DNA]</scope>
    <source>
        <strain evidence="4">ATCC 8482 / DSM 1447 / JCM 5826 / CCUG 4940 / NBRC 14291 / NCTC 11154</strain>
    </source>
</reference>
<evidence type="ECO:0000313" key="4">
    <source>
        <dbReference type="Proteomes" id="UP000002861"/>
    </source>
</evidence>
<dbReference type="AlphaFoldDB" id="A6KX53"/>
<dbReference type="eggNOG" id="COG0622">
    <property type="taxonomic scope" value="Bacteria"/>
</dbReference>
<dbReference type="EMBL" id="CP000139">
    <property type="protein sequence ID" value="ABR38017.1"/>
    <property type="molecule type" value="Genomic_DNA"/>
</dbReference>
<feature type="domain" description="Calcineurin-like phosphoesterase" evidence="2">
    <location>
        <begin position="130"/>
        <end position="277"/>
    </location>
</feature>
<dbReference type="Proteomes" id="UP000002861">
    <property type="component" value="Chromosome"/>
</dbReference>
<accession>A6KX53</accession>
<comment type="similarity">
    <text evidence="1">Belongs to the metallophosphoesterase superfamily. YfcE family.</text>
</comment>
<dbReference type="KEGG" id="bvu:BVU_0297"/>
<dbReference type="InterPro" id="IPR029052">
    <property type="entry name" value="Metallo-depent_PP-like"/>
</dbReference>